<dbReference type="EMBL" id="JBHDIY010000002">
    <property type="protein sequence ID" value="MFL4471858.1"/>
    <property type="molecule type" value="Genomic_DNA"/>
</dbReference>
<evidence type="ECO:0000313" key="5">
    <source>
        <dbReference type="EMBL" id="MFL4471858.1"/>
    </source>
</evidence>
<dbReference type="PANTHER" id="PTHR30461:SF2">
    <property type="entry name" value="SERINE RECOMBINASE PINE-RELATED"/>
    <property type="match status" value="1"/>
</dbReference>
<feature type="domain" description="Recombinase" evidence="4">
    <location>
        <begin position="93"/>
        <end position="145"/>
    </location>
</feature>
<evidence type="ECO:0000256" key="1">
    <source>
        <dbReference type="ARBA" id="ARBA00023125"/>
    </source>
</evidence>
<dbReference type="RefSeq" id="WP_407593724.1">
    <property type="nucleotide sequence ID" value="NZ_JBHDIY010000002.1"/>
</dbReference>
<reference evidence="5 6" key="1">
    <citation type="submission" date="2024-08" db="EMBL/GenBank/DDBJ databases">
        <title>Tateyamaria sp. nov., isolated from marine algae.</title>
        <authorList>
            <person name="Choi B.J."/>
            <person name="Kim J.M."/>
            <person name="Lee J.K."/>
            <person name="Choi D.G."/>
            <person name="Bayburt H."/>
            <person name="Baek J.H."/>
            <person name="Han D.M."/>
            <person name="Jeon C.O."/>
        </authorList>
    </citation>
    <scope>NUCLEOTIDE SEQUENCE [LARGE SCALE GENOMIC DNA]</scope>
    <source>
        <strain evidence="5 6">KMU-156</strain>
    </source>
</reference>
<dbReference type="Pfam" id="PF07508">
    <property type="entry name" value="Recombinase"/>
    <property type="match status" value="1"/>
</dbReference>
<proteinExistence type="predicted"/>
<accession>A0ABW8V396</accession>
<organism evidence="5 6">
    <name type="scientific">Tateyamaria armeniaca</name>
    <dbReference type="NCBI Taxonomy" id="2518930"/>
    <lineage>
        <taxon>Bacteria</taxon>
        <taxon>Pseudomonadati</taxon>
        <taxon>Pseudomonadota</taxon>
        <taxon>Alphaproteobacteria</taxon>
        <taxon>Rhodobacterales</taxon>
        <taxon>Roseobacteraceae</taxon>
        <taxon>Tateyamaria</taxon>
    </lineage>
</organism>
<keyword evidence="2" id="KW-0233">DNA recombination</keyword>
<comment type="caution">
    <text evidence="5">The sequence shown here is derived from an EMBL/GenBank/DDBJ whole genome shotgun (WGS) entry which is preliminary data.</text>
</comment>
<dbReference type="InterPro" id="IPR011109">
    <property type="entry name" value="DNA_bind_recombinase_dom"/>
</dbReference>
<evidence type="ECO:0000256" key="2">
    <source>
        <dbReference type="ARBA" id="ARBA00023172"/>
    </source>
</evidence>
<feature type="region of interest" description="Disordered" evidence="3">
    <location>
        <begin position="1"/>
        <end position="20"/>
    </location>
</feature>
<name>A0ABW8V396_9RHOB</name>
<dbReference type="PANTHER" id="PTHR30461">
    <property type="entry name" value="DNA-INVERTASE FROM LAMBDOID PROPHAGE"/>
    <property type="match status" value="1"/>
</dbReference>
<dbReference type="InterPro" id="IPR038109">
    <property type="entry name" value="DNA_bind_recomb_sf"/>
</dbReference>
<dbReference type="Proteomes" id="UP001627408">
    <property type="component" value="Unassembled WGS sequence"/>
</dbReference>
<gene>
    <name evidence="5" type="ORF">ACERZ8_18975</name>
</gene>
<protein>
    <submittedName>
        <fullName evidence="5">Recombinase family protein</fullName>
    </submittedName>
</protein>
<evidence type="ECO:0000259" key="4">
    <source>
        <dbReference type="Pfam" id="PF07508"/>
    </source>
</evidence>
<sequence length="259" mass="29378">MLASVSQHQREKNAEQTSNRMKGRMMNGYFVFAAPVGYRYKKTKSHGKLLTRDEPVASIIQEALVGYASGRFGTQAEVTRFLETQPDFPKDLPGGHIRQQKITNMLGRVIYAGYIEHEPWGIVRRKGHHEPTISLETFLKIQERKAAKTVAPMRKDLNEDFPLRGAVVCACCSQPVTACWSKSSTGKRYPYHWCQSRNCTEYRKNIPAQAIEAGFEDILKAMSPTPNLLDIVKTMLKSAWIQREDQAAAIKQAYKRDIA</sequence>
<dbReference type="Gene3D" id="3.90.1750.20">
    <property type="entry name" value="Putative Large Serine Recombinase, Chain B, Domain 2"/>
    <property type="match status" value="1"/>
</dbReference>
<evidence type="ECO:0000256" key="3">
    <source>
        <dbReference type="SAM" id="MobiDB-lite"/>
    </source>
</evidence>
<dbReference type="InterPro" id="IPR050639">
    <property type="entry name" value="SSR_resolvase"/>
</dbReference>
<keyword evidence="1" id="KW-0238">DNA-binding</keyword>
<evidence type="ECO:0000313" key="6">
    <source>
        <dbReference type="Proteomes" id="UP001627408"/>
    </source>
</evidence>
<keyword evidence="6" id="KW-1185">Reference proteome</keyword>